<dbReference type="AlphaFoldDB" id="A0A9D1DU79"/>
<dbReference type="Gene3D" id="1.10.150.170">
    <property type="entry name" value="Putative methyltransferase TM0872, insert domain"/>
    <property type="match status" value="1"/>
</dbReference>
<keyword evidence="3 6" id="KW-0489">Methyltransferase</keyword>
<dbReference type="NCBIfam" id="TIGR00006">
    <property type="entry name" value="16S rRNA (cytosine(1402)-N(4))-methyltransferase RsmH"/>
    <property type="match status" value="1"/>
</dbReference>
<comment type="similarity">
    <text evidence="1 6">Belongs to the methyltransferase superfamily. RsmH family.</text>
</comment>
<name>A0A9D1DU79_9FIRM</name>
<evidence type="ECO:0000256" key="1">
    <source>
        <dbReference type="ARBA" id="ARBA00010396"/>
    </source>
</evidence>
<sequence>MHESVLLKETIESLNLKDDSIAVDMTLGFAGHSSQILKRIKNGYLFAFDQDEEALAYSKDKLSTIGDNFQIIDSNFVYAKDKLKSLGIEKVDAILYDLGVSSPQLDEDYRGFSYRFDAPLDMRMDKDNKLTAKIIVNTYSYDELKRIFKDYGESKFSSSIAKNIVKYRETKEIDSTLELVDIIKSSVPYKERVKKHPAKQIFQALRIEVNDELNVLKKSLDDSLSMLNIGGRIAVITFHSLEDKIVKKKFNEMCEIDPLSKGLPNIPLDKLPDFKLITKKGIKASSEELEHNNRAHSATLRVIERIK</sequence>
<keyword evidence="5 6" id="KW-0949">S-adenosyl-L-methionine</keyword>
<proteinExistence type="inferred from homology"/>
<accession>A0A9D1DU79</accession>
<dbReference type="Gene3D" id="3.40.50.150">
    <property type="entry name" value="Vaccinia Virus protein VP39"/>
    <property type="match status" value="1"/>
</dbReference>
<protein>
    <recommendedName>
        <fullName evidence="6">Ribosomal RNA small subunit methyltransferase H</fullName>
        <ecNumber evidence="6">2.1.1.199</ecNumber>
    </recommendedName>
    <alternativeName>
        <fullName evidence="6">16S rRNA m(4)C1402 methyltransferase</fullName>
    </alternativeName>
    <alternativeName>
        <fullName evidence="6">rRNA (cytosine-N(4)-)-methyltransferase RsmH</fullName>
    </alternativeName>
</protein>
<dbReference type="Pfam" id="PF01795">
    <property type="entry name" value="Methyltransf_5"/>
    <property type="match status" value="1"/>
</dbReference>
<evidence type="ECO:0000256" key="6">
    <source>
        <dbReference type="HAMAP-Rule" id="MF_01007"/>
    </source>
</evidence>
<dbReference type="SUPFAM" id="SSF53335">
    <property type="entry name" value="S-adenosyl-L-methionine-dependent methyltransferases"/>
    <property type="match status" value="1"/>
</dbReference>
<keyword evidence="4 6" id="KW-0808">Transferase</keyword>
<evidence type="ECO:0000313" key="8">
    <source>
        <dbReference type="Proteomes" id="UP000824232"/>
    </source>
</evidence>
<dbReference type="PANTHER" id="PTHR11265:SF0">
    <property type="entry name" value="12S RRNA N4-METHYLCYTIDINE METHYLTRANSFERASE"/>
    <property type="match status" value="1"/>
</dbReference>
<comment type="function">
    <text evidence="6">Specifically methylates the N4 position of cytidine in position 1402 (C1402) of 16S rRNA.</text>
</comment>
<comment type="catalytic activity">
    <reaction evidence="6">
        <text>cytidine(1402) in 16S rRNA + S-adenosyl-L-methionine = N(4)-methylcytidine(1402) in 16S rRNA + S-adenosyl-L-homocysteine + H(+)</text>
        <dbReference type="Rhea" id="RHEA:42928"/>
        <dbReference type="Rhea" id="RHEA-COMP:10286"/>
        <dbReference type="Rhea" id="RHEA-COMP:10287"/>
        <dbReference type="ChEBI" id="CHEBI:15378"/>
        <dbReference type="ChEBI" id="CHEBI:57856"/>
        <dbReference type="ChEBI" id="CHEBI:59789"/>
        <dbReference type="ChEBI" id="CHEBI:74506"/>
        <dbReference type="ChEBI" id="CHEBI:82748"/>
        <dbReference type="EC" id="2.1.1.199"/>
    </reaction>
</comment>
<gene>
    <name evidence="6 7" type="primary">rsmH</name>
    <name evidence="7" type="ORF">IAB38_03670</name>
</gene>
<dbReference type="Proteomes" id="UP000824232">
    <property type="component" value="Unassembled WGS sequence"/>
</dbReference>
<reference evidence="7" key="1">
    <citation type="submission" date="2020-10" db="EMBL/GenBank/DDBJ databases">
        <authorList>
            <person name="Gilroy R."/>
        </authorList>
    </citation>
    <scope>NUCLEOTIDE SEQUENCE</scope>
    <source>
        <strain evidence="7">CHK184-20233</strain>
    </source>
</reference>
<dbReference type="PANTHER" id="PTHR11265">
    <property type="entry name" value="S-ADENOSYL-METHYLTRANSFERASE MRAW"/>
    <property type="match status" value="1"/>
</dbReference>
<dbReference type="InterPro" id="IPR029063">
    <property type="entry name" value="SAM-dependent_MTases_sf"/>
</dbReference>
<feature type="binding site" evidence="6">
    <location>
        <begin position="30"/>
        <end position="32"/>
    </location>
    <ligand>
        <name>S-adenosyl-L-methionine</name>
        <dbReference type="ChEBI" id="CHEBI:59789"/>
    </ligand>
</feature>
<dbReference type="SUPFAM" id="SSF81799">
    <property type="entry name" value="Putative methyltransferase TM0872, insert domain"/>
    <property type="match status" value="1"/>
</dbReference>
<evidence type="ECO:0000313" key="7">
    <source>
        <dbReference type="EMBL" id="HIR59127.1"/>
    </source>
</evidence>
<dbReference type="InterPro" id="IPR023397">
    <property type="entry name" value="SAM-dep_MeTrfase_MraW_recog"/>
</dbReference>
<comment type="subcellular location">
    <subcellularLocation>
        <location evidence="6">Cytoplasm</location>
    </subcellularLocation>
</comment>
<evidence type="ECO:0000256" key="3">
    <source>
        <dbReference type="ARBA" id="ARBA00022603"/>
    </source>
</evidence>
<feature type="binding site" evidence="6">
    <location>
        <position position="76"/>
    </location>
    <ligand>
        <name>S-adenosyl-L-methionine</name>
        <dbReference type="ChEBI" id="CHEBI:59789"/>
    </ligand>
</feature>
<dbReference type="HAMAP" id="MF_01007">
    <property type="entry name" value="16SrRNA_methyltr_H"/>
    <property type="match status" value="1"/>
</dbReference>
<dbReference type="EC" id="2.1.1.199" evidence="6"/>
<feature type="binding site" evidence="6">
    <location>
        <position position="104"/>
    </location>
    <ligand>
        <name>S-adenosyl-L-methionine</name>
        <dbReference type="ChEBI" id="CHEBI:59789"/>
    </ligand>
</feature>
<dbReference type="GO" id="GO:0071424">
    <property type="term" value="F:rRNA (cytosine-N4-)-methyltransferase activity"/>
    <property type="evidence" value="ECO:0007669"/>
    <property type="project" value="UniProtKB-UniRule"/>
</dbReference>
<feature type="binding site" evidence="6">
    <location>
        <position position="49"/>
    </location>
    <ligand>
        <name>S-adenosyl-L-methionine</name>
        <dbReference type="ChEBI" id="CHEBI:59789"/>
    </ligand>
</feature>
<reference evidence="7" key="2">
    <citation type="journal article" date="2021" name="PeerJ">
        <title>Extensive microbial diversity within the chicken gut microbiome revealed by metagenomics and culture.</title>
        <authorList>
            <person name="Gilroy R."/>
            <person name="Ravi A."/>
            <person name="Getino M."/>
            <person name="Pursley I."/>
            <person name="Horton D.L."/>
            <person name="Alikhan N.F."/>
            <person name="Baker D."/>
            <person name="Gharbi K."/>
            <person name="Hall N."/>
            <person name="Watson M."/>
            <person name="Adriaenssens E.M."/>
            <person name="Foster-Nyarko E."/>
            <person name="Jarju S."/>
            <person name="Secka A."/>
            <person name="Antonio M."/>
            <person name="Oren A."/>
            <person name="Chaudhuri R.R."/>
            <person name="La Ragione R."/>
            <person name="Hildebrand F."/>
            <person name="Pallen M.J."/>
        </authorList>
    </citation>
    <scope>NUCLEOTIDE SEQUENCE</scope>
    <source>
        <strain evidence="7">CHK184-20233</strain>
    </source>
</reference>
<evidence type="ECO:0000256" key="4">
    <source>
        <dbReference type="ARBA" id="ARBA00022679"/>
    </source>
</evidence>
<keyword evidence="2 6" id="KW-0698">rRNA processing</keyword>
<dbReference type="GO" id="GO:0070475">
    <property type="term" value="P:rRNA base methylation"/>
    <property type="evidence" value="ECO:0007669"/>
    <property type="project" value="UniProtKB-UniRule"/>
</dbReference>
<comment type="caution">
    <text evidence="7">The sequence shown here is derived from an EMBL/GenBank/DDBJ whole genome shotgun (WGS) entry which is preliminary data.</text>
</comment>
<evidence type="ECO:0000256" key="5">
    <source>
        <dbReference type="ARBA" id="ARBA00022691"/>
    </source>
</evidence>
<dbReference type="EMBL" id="DVHC01000038">
    <property type="protein sequence ID" value="HIR59127.1"/>
    <property type="molecule type" value="Genomic_DNA"/>
</dbReference>
<keyword evidence="6" id="KW-0963">Cytoplasm</keyword>
<organism evidence="7 8">
    <name type="scientific">Candidatus Onthousia excrementipullorum</name>
    <dbReference type="NCBI Taxonomy" id="2840884"/>
    <lineage>
        <taxon>Bacteria</taxon>
        <taxon>Bacillati</taxon>
        <taxon>Bacillota</taxon>
        <taxon>Bacilli</taxon>
        <taxon>Candidatus Onthousia</taxon>
    </lineage>
</organism>
<dbReference type="PIRSF" id="PIRSF004486">
    <property type="entry name" value="MraW"/>
    <property type="match status" value="1"/>
</dbReference>
<evidence type="ECO:0000256" key="2">
    <source>
        <dbReference type="ARBA" id="ARBA00022552"/>
    </source>
</evidence>
<dbReference type="GO" id="GO:0005737">
    <property type="term" value="C:cytoplasm"/>
    <property type="evidence" value="ECO:0007669"/>
    <property type="project" value="UniProtKB-SubCell"/>
</dbReference>
<feature type="binding site" evidence="6">
    <location>
        <position position="97"/>
    </location>
    <ligand>
        <name>S-adenosyl-L-methionine</name>
        <dbReference type="ChEBI" id="CHEBI:59789"/>
    </ligand>
</feature>
<dbReference type="InterPro" id="IPR002903">
    <property type="entry name" value="RsmH"/>
</dbReference>